<evidence type="ECO:0000313" key="10">
    <source>
        <dbReference type="EMBL" id="EIW83895.1"/>
    </source>
</evidence>
<dbReference type="Proteomes" id="UP000053558">
    <property type="component" value="Unassembled WGS sequence"/>
</dbReference>
<evidence type="ECO:0000256" key="4">
    <source>
        <dbReference type="ARBA" id="ARBA00022540"/>
    </source>
</evidence>
<evidence type="ECO:0000256" key="3">
    <source>
        <dbReference type="ARBA" id="ARBA00022490"/>
    </source>
</evidence>
<keyword evidence="7" id="KW-0648">Protein biosynthesis</keyword>
<dbReference type="FunFam" id="1.25.40.180:FF:000020">
    <property type="entry name" value="Eukaryotic translation initiation factor subunit"/>
    <property type="match status" value="1"/>
</dbReference>
<feature type="region of interest" description="Disordered" evidence="8">
    <location>
        <begin position="361"/>
        <end position="450"/>
    </location>
</feature>
<feature type="compositionally biased region" description="Basic and acidic residues" evidence="8">
    <location>
        <begin position="434"/>
        <end position="450"/>
    </location>
</feature>
<comment type="similarity">
    <text evidence="2">Belongs to the eukaryotic initiation factor 4G family.</text>
</comment>
<dbReference type="GO" id="GO:0003743">
    <property type="term" value="F:translation initiation factor activity"/>
    <property type="evidence" value="ECO:0007669"/>
    <property type="project" value="UniProtKB-KW"/>
</dbReference>
<keyword evidence="6" id="KW-0694">RNA-binding</keyword>
<dbReference type="InterPro" id="IPR016024">
    <property type="entry name" value="ARM-type_fold"/>
</dbReference>
<dbReference type="RefSeq" id="XP_007765752.1">
    <property type="nucleotide sequence ID" value="XM_007767562.1"/>
</dbReference>
<dbReference type="InterPro" id="IPR003890">
    <property type="entry name" value="MIF4G-like_typ-3"/>
</dbReference>
<feature type="compositionally biased region" description="Low complexity" evidence="8">
    <location>
        <begin position="363"/>
        <end position="380"/>
    </location>
</feature>
<protein>
    <submittedName>
        <fullName evidence="10">ARM repeat-containing protein</fullName>
    </submittedName>
</protein>
<dbReference type="GO" id="GO:0016281">
    <property type="term" value="C:eukaryotic translation initiation factor 4F complex"/>
    <property type="evidence" value="ECO:0007669"/>
    <property type="project" value="TreeGrafter"/>
</dbReference>
<evidence type="ECO:0000256" key="7">
    <source>
        <dbReference type="ARBA" id="ARBA00022917"/>
    </source>
</evidence>
<keyword evidence="4" id="KW-0396">Initiation factor</keyword>
<name>A0A5M3MZ29_CONPW</name>
<dbReference type="PANTHER" id="PTHR23253:SF9">
    <property type="entry name" value="EUKARYOTIC TRANSLATION INITIATION FACTOR 4 GAMMA 2"/>
    <property type="match status" value="1"/>
</dbReference>
<feature type="compositionally biased region" description="Basic and acidic residues" evidence="8">
    <location>
        <begin position="385"/>
        <end position="403"/>
    </location>
</feature>
<dbReference type="OrthoDB" id="514777at2759"/>
<dbReference type="KEGG" id="cput:CONPUDRAFT_119297"/>
<keyword evidence="5" id="KW-0597">Phosphoprotein</keyword>
<sequence length="450" mass="50667">MANTNNDGSSACDASNATAPVSLESVAPPKVSANREGLSSAERAARIRAAIDRAPPWVVDRKVRSLLNKLTMKNFTSISNRIIAWAHKSEKEKDGRTLIKVIRLVFETAITQAAWNSMYARLCRKMMWQISEDVQDDDIKNAEGKPIAGGQLFRKYLLNRCQEDFERGWAIREKTTTAAEPKATDEEDRVENEKKGSTDDPGLYLDEYYAAQKARRRGLGLIKFIGELFKLHMLTERIMHECVKKLLGNVENPNEEEIEGLCQLFTTVGQILDTPNAKAHMDVYFQRMKEKLTRNGKVSPRMQFILLDVIELRDRKWVNRVHATAPTAFPTEYRSFGPIHDRFAAMSTLLGAAARSSWRAAITSGSSTRPSPSVTSTTTPHRLTKKEQEKKPGQAISTRERGQRSKRHASSREPGNEIGDSGARGATRSRSHIRREEAKTCKQQSKDETH</sequence>
<dbReference type="SUPFAM" id="SSF48371">
    <property type="entry name" value="ARM repeat"/>
    <property type="match status" value="1"/>
</dbReference>
<dbReference type="GO" id="GO:0003729">
    <property type="term" value="F:mRNA binding"/>
    <property type="evidence" value="ECO:0007669"/>
    <property type="project" value="TreeGrafter"/>
</dbReference>
<organism evidence="10 11">
    <name type="scientific">Coniophora puteana (strain RWD-64-598)</name>
    <name type="common">Brown rot fungus</name>
    <dbReference type="NCBI Taxonomy" id="741705"/>
    <lineage>
        <taxon>Eukaryota</taxon>
        <taxon>Fungi</taxon>
        <taxon>Dikarya</taxon>
        <taxon>Basidiomycota</taxon>
        <taxon>Agaricomycotina</taxon>
        <taxon>Agaricomycetes</taxon>
        <taxon>Agaricomycetidae</taxon>
        <taxon>Boletales</taxon>
        <taxon>Coniophorineae</taxon>
        <taxon>Coniophoraceae</taxon>
        <taxon>Coniophora</taxon>
    </lineage>
</organism>
<keyword evidence="11" id="KW-1185">Reference proteome</keyword>
<dbReference type="GeneID" id="19199459"/>
<evidence type="ECO:0000256" key="1">
    <source>
        <dbReference type="ARBA" id="ARBA00004496"/>
    </source>
</evidence>
<dbReference type="Pfam" id="PF02854">
    <property type="entry name" value="MIF4G"/>
    <property type="match status" value="1"/>
</dbReference>
<gene>
    <name evidence="10" type="ORF">CONPUDRAFT_119297</name>
</gene>
<dbReference type="SMART" id="SM00543">
    <property type="entry name" value="MIF4G"/>
    <property type="match status" value="1"/>
</dbReference>
<keyword evidence="3" id="KW-0963">Cytoplasm</keyword>
<feature type="domain" description="MIF4G" evidence="9">
    <location>
        <begin position="60"/>
        <end position="316"/>
    </location>
</feature>
<evidence type="ECO:0000313" key="11">
    <source>
        <dbReference type="Proteomes" id="UP000053558"/>
    </source>
</evidence>
<dbReference type="PANTHER" id="PTHR23253">
    <property type="entry name" value="EUKARYOTIC TRANSLATION INITIATION FACTOR 4 GAMMA"/>
    <property type="match status" value="1"/>
</dbReference>
<evidence type="ECO:0000256" key="6">
    <source>
        <dbReference type="ARBA" id="ARBA00022884"/>
    </source>
</evidence>
<dbReference type="Gene3D" id="1.25.40.180">
    <property type="match status" value="1"/>
</dbReference>
<dbReference type="AlphaFoldDB" id="A0A5M3MZ29"/>
<evidence type="ECO:0000256" key="5">
    <source>
        <dbReference type="ARBA" id="ARBA00022553"/>
    </source>
</evidence>
<evidence type="ECO:0000259" key="9">
    <source>
        <dbReference type="SMART" id="SM00543"/>
    </source>
</evidence>
<comment type="subcellular location">
    <subcellularLocation>
        <location evidence="1">Cytoplasm</location>
    </subcellularLocation>
</comment>
<proteinExistence type="inferred from homology"/>
<evidence type="ECO:0000256" key="2">
    <source>
        <dbReference type="ARBA" id="ARBA00005775"/>
    </source>
</evidence>
<feature type="region of interest" description="Disordered" evidence="8">
    <location>
        <begin position="176"/>
        <end position="198"/>
    </location>
</feature>
<dbReference type="GO" id="GO:0010494">
    <property type="term" value="C:cytoplasmic stress granule"/>
    <property type="evidence" value="ECO:0007669"/>
    <property type="project" value="UniProtKB-ARBA"/>
</dbReference>
<accession>A0A5M3MZ29</accession>
<reference evidence="11" key="1">
    <citation type="journal article" date="2012" name="Science">
        <title>The Paleozoic origin of enzymatic lignin decomposition reconstructed from 31 fungal genomes.</title>
        <authorList>
            <person name="Floudas D."/>
            <person name="Binder M."/>
            <person name="Riley R."/>
            <person name="Barry K."/>
            <person name="Blanchette R.A."/>
            <person name="Henrissat B."/>
            <person name="Martinez A.T."/>
            <person name="Otillar R."/>
            <person name="Spatafora J.W."/>
            <person name="Yadav J.S."/>
            <person name="Aerts A."/>
            <person name="Benoit I."/>
            <person name="Boyd A."/>
            <person name="Carlson A."/>
            <person name="Copeland A."/>
            <person name="Coutinho P.M."/>
            <person name="de Vries R.P."/>
            <person name="Ferreira P."/>
            <person name="Findley K."/>
            <person name="Foster B."/>
            <person name="Gaskell J."/>
            <person name="Glotzer D."/>
            <person name="Gorecki P."/>
            <person name="Heitman J."/>
            <person name="Hesse C."/>
            <person name="Hori C."/>
            <person name="Igarashi K."/>
            <person name="Jurgens J.A."/>
            <person name="Kallen N."/>
            <person name="Kersten P."/>
            <person name="Kohler A."/>
            <person name="Kuees U."/>
            <person name="Kumar T.K.A."/>
            <person name="Kuo A."/>
            <person name="LaButti K."/>
            <person name="Larrondo L.F."/>
            <person name="Lindquist E."/>
            <person name="Ling A."/>
            <person name="Lombard V."/>
            <person name="Lucas S."/>
            <person name="Lundell T."/>
            <person name="Martin R."/>
            <person name="McLaughlin D.J."/>
            <person name="Morgenstern I."/>
            <person name="Morin E."/>
            <person name="Murat C."/>
            <person name="Nagy L.G."/>
            <person name="Nolan M."/>
            <person name="Ohm R.A."/>
            <person name="Patyshakuliyeva A."/>
            <person name="Rokas A."/>
            <person name="Ruiz-Duenas F.J."/>
            <person name="Sabat G."/>
            <person name="Salamov A."/>
            <person name="Samejima M."/>
            <person name="Schmutz J."/>
            <person name="Slot J.C."/>
            <person name="St John F."/>
            <person name="Stenlid J."/>
            <person name="Sun H."/>
            <person name="Sun S."/>
            <person name="Syed K."/>
            <person name="Tsang A."/>
            <person name="Wiebenga A."/>
            <person name="Young D."/>
            <person name="Pisabarro A."/>
            <person name="Eastwood D.C."/>
            <person name="Martin F."/>
            <person name="Cullen D."/>
            <person name="Grigoriev I.V."/>
            <person name="Hibbett D.S."/>
        </authorList>
    </citation>
    <scope>NUCLEOTIDE SEQUENCE [LARGE SCALE GENOMIC DNA]</scope>
    <source>
        <strain evidence="11">RWD-64-598 SS2</strain>
    </source>
</reference>
<evidence type="ECO:0000256" key="8">
    <source>
        <dbReference type="SAM" id="MobiDB-lite"/>
    </source>
</evidence>
<comment type="caution">
    <text evidence="10">The sequence shown here is derived from an EMBL/GenBank/DDBJ whole genome shotgun (WGS) entry which is preliminary data.</text>
</comment>
<dbReference type="EMBL" id="JH711575">
    <property type="protein sequence ID" value="EIW83895.1"/>
    <property type="molecule type" value="Genomic_DNA"/>
</dbReference>